<dbReference type="GO" id="GO:0010181">
    <property type="term" value="F:FMN binding"/>
    <property type="evidence" value="ECO:0007669"/>
    <property type="project" value="InterPro"/>
</dbReference>
<dbReference type="InterPro" id="IPR001433">
    <property type="entry name" value="OxRdtase_FAD/NAD-bd"/>
</dbReference>
<comment type="caution">
    <text evidence="11">The sequence shown here is derived from an EMBL/GenBank/DDBJ whole genome shotgun (WGS) entry which is preliminary data.</text>
</comment>
<dbReference type="AlphaFoldDB" id="A0AAW1QRB0"/>
<dbReference type="InterPro" id="IPR001709">
    <property type="entry name" value="Flavoprot_Pyr_Nucl_cyt_Rdtase"/>
</dbReference>
<dbReference type="GO" id="GO:0050660">
    <property type="term" value="F:flavin adenine dinucleotide binding"/>
    <property type="evidence" value="ECO:0007669"/>
    <property type="project" value="TreeGrafter"/>
</dbReference>
<evidence type="ECO:0000259" key="10">
    <source>
        <dbReference type="PROSITE" id="PS51384"/>
    </source>
</evidence>
<dbReference type="GO" id="GO:0005829">
    <property type="term" value="C:cytosol"/>
    <property type="evidence" value="ECO:0007669"/>
    <property type="project" value="TreeGrafter"/>
</dbReference>
<dbReference type="GO" id="GO:0016491">
    <property type="term" value="F:oxidoreductase activity"/>
    <property type="evidence" value="ECO:0007669"/>
    <property type="project" value="UniProtKB-KW"/>
</dbReference>
<keyword evidence="12" id="KW-1185">Reference proteome</keyword>
<organism evidence="11 12">
    <name type="scientific">[Myrmecia] bisecta</name>
    <dbReference type="NCBI Taxonomy" id="41462"/>
    <lineage>
        <taxon>Eukaryota</taxon>
        <taxon>Viridiplantae</taxon>
        <taxon>Chlorophyta</taxon>
        <taxon>core chlorophytes</taxon>
        <taxon>Trebouxiophyceae</taxon>
        <taxon>Trebouxiales</taxon>
        <taxon>Trebouxiaceae</taxon>
        <taxon>Myrmecia</taxon>
    </lineage>
</organism>
<dbReference type="Gene3D" id="1.20.990.10">
    <property type="entry name" value="NADPH-cytochrome p450 Reductase, Chain A, domain 3"/>
    <property type="match status" value="2"/>
</dbReference>
<dbReference type="PRINTS" id="PR00371">
    <property type="entry name" value="FPNCR"/>
</dbReference>
<accession>A0AAW1QRB0</accession>
<evidence type="ECO:0000256" key="6">
    <source>
        <dbReference type="ARBA" id="ARBA00022857"/>
    </source>
</evidence>
<comment type="cofactor">
    <cofactor evidence="2">
        <name>FAD</name>
        <dbReference type="ChEBI" id="CHEBI:57692"/>
    </cofactor>
</comment>
<dbReference type="Pfam" id="PF00258">
    <property type="entry name" value="Flavodoxin_1"/>
    <property type="match status" value="1"/>
</dbReference>
<protein>
    <submittedName>
        <fullName evidence="11">Uncharacterized protein</fullName>
    </submittedName>
</protein>
<dbReference type="InterPro" id="IPR017938">
    <property type="entry name" value="Riboflavin_synthase-like_b-brl"/>
</dbReference>
<keyword evidence="4" id="KW-0288">FMN</keyword>
<keyword evidence="5" id="KW-0274">FAD</keyword>
<dbReference type="EMBL" id="JALJOR010000002">
    <property type="protein sequence ID" value="KAK9824028.1"/>
    <property type="molecule type" value="Genomic_DNA"/>
</dbReference>
<evidence type="ECO:0000256" key="2">
    <source>
        <dbReference type="ARBA" id="ARBA00001974"/>
    </source>
</evidence>
<evidence type="ECO:0000259" key="9">
    <source>
        <dbReference type="PROSITE" id="PS50902"/>
    </source>
</evidence>
<keyword evidence="3" id="KW-0285">Flavoprotein</keyword>
<dbReference type="InterPro" id="IPR008254">
    <property type="entry name" value="Flavodoxin/NO_synth"/>
</dbReference>
<dbReference type="SUPFAM" id="SSF52218">
    <property type="entry name" value="Flavoproteins"/>
    <property type="match status" value="1"/>
</dbReference>
<feature type="domain" description="Flavodoxin-like" evidence="9">
    <location>
        <begin position="1"/>
        <end position="116"/>
    </location>
</feature>
<keyword evidence="7" id="KW-0560">Oxidoreductase</keyword>
<feature type="region of interest" description="Disordered" evidence="8">
    <location>
        <begin position="295"/>
        <end position="324"/>
    </location>
</feature>
<dbReference type="Gene3D" id="3.40.50.80">
    <property type="entry name" value="Nucleotide-binding domain of ferredoxin-NADP reductase (FNR) module"/>
    <property type="match status" value="1"/>
</dbReference>
<dbReference type="SUPFAM" id="SSF63380">
    <property type="entry name" value="Riboflavin synthase domain-like"/>
    <property type="match status" value="1"/>
</dbReference>
<dbReference type="Pfam" id="PF00667">
    <property type="entry name" value="FAD_binding_1"/>
    <property type="match status" value="2"/>
</dbReference>
<gene>
    <name evidence="11" type="ORF">WJX72_007096</name>
</gene>
<dbReference type="PROSITE" id="PS51384">
    <property type="entry name" value="FAD_FR"/>
    <property type="match status" value="1"/>
</dbReference>
<feature type="domain" description="FAD-binding FR-type" evidence="10">
    <location>
        <begin position="150"/>
        <end position="444"/>
    </location>
</feature>
<sequence length="599" mass="65505">MPPFWPKMVDMADHSEGLDLSKEQAVLMMCSTQGEGVPPAEARDFCEWFASDAAPRLEAVKFSVLALGDKSYTYFCATGKQLDGRAGELGGQRIADRVDVNREDWKAVDAWIAAVVAALPSLGLKTVAETGGVPTTAEPVAAKPKRWNKARPFYARVVALEGLCHIRKASDKDTIRVELDLGESGLQYIPGDALGILPYNCPQAVDDLVAQMGAEGGSLVAPPSWHYEESLELSGARQGDKLTLRDALCRCYDLRCPKPDLLRVLLDHLPPSARQPIKNGKTNGKLHIITSAKTPGAASNASVHSRSSSSVEAAEANGHRQRHTVPPLPVAKQAAKLQQLISSESAEAYLEERHVIDVLQDFAASMPPLDKVLACLRPLLPRLYSISSSMLEGPRQVQVTVAVVRYVSLGVERVGVTSTQLAERLQVGDLVPVYMHKNPDFRLPSDPATPIIMVGPGTGLAPFRSFMQERIIASQASGTSYGESVLFFGCRRRDQDFLYGEQLECWAAQGKLTLFTAFSREQGHKVYVQDQIRQQRGLVWRLLEEGAHFYVCGDAAHMAGSVETALLDIIAERKGSAAAANAYLDALRAQQRYQRDVWY</sequence>
<comment type="cofactor">
    <cofactor evidence="1">
        <name>FMN</name>
        <dbReference type="ChEBI" id="CHEBI:58210"/>
    </cofactor>
</comment>
<dbReference type="Gene3D" id="3.40.50.360">
    <property type="match status" value="1"/>
</dbReference>
<evidence type="ECO:0000256" key="5">
    <source>
        <dbReference type="ARBA" id="ARBA00022827"/>
    </source>
</evidence>
<evidence type="ECO:0000256" key="7">
    <source>
        <dbReference type="ARBA" id="ARBA00023002"/>
    </source>
</evidence>
<dbReference type="InterPro" id="IPR003097">
    <property type="entry name" value="CysJ-like_FAD-binding"/>
</dbReference>
<dbReference type="PROSITE" id="PS50902">
    <property type="entry name" value="FLAVODOXIN_LIKE"/>
    <property type="match status" value="1"/>
</dbReference>
<dbReference type="Proteomes" id="UP001489004">
    <property type="component" value="Unassembled WGS sequence"/>
</dbReference>
<evidence type="ECO:0000256" key="1">
    <source>
        <dbReference type="ARBA" id="ARBA00001917"/>
    </source>
</evidence>
<dbReference type="Gene3D" id="2.40.30.10">
    <property type="entry name" value="Translation factors"/>
    <property type="match status" value="2"/>
</dbReference>
<feature type="compositionally biased region" description="Low complexity" evidence="8">
    <location>
        <begin position="297"/>
        <end position="316"/>
    </location>
</feature>
<reference evidence="11 12" key="1">
    <citation type="journal article" date="2024" name="Nat. Commun.">
        <title>Phylogenomics reveals the evolutionary origins of lichenization in chlorophyte algae.</title>
        <authorList>
            <person name="Puginier C."/>
            <person name="Libourel C."/>
            <person name="Otte J."/>
            <person name="Skaloud P."/>
            <person name="Haon M."/>
            <person name="Grisel S."/>
            <person name="Petersen M."/>
            <person name="Berrin J.G."/>
            <person name="Delaux P.M."/>
            <person name="Dal Grande F."/>
            <person name="Keller J."/>
        </authorList>
    </citation>
    <scope>NUCLEOTIDE SEQUENCE [LARGE SCALE GENOMIC DNA]</scope>
    <source>
        <strain evidence="11 12">SAG 2043</strain>
    </source>
</reference>
<dbReference type="InterPro" id="IPR039261">
    <property type="entry name" value="FNR_nucleotide-bd"/>
</dbReference>
<evidence type="ECO:0000313" key="12">
    <source>
        <dbReference type="Proteomes" id="UP001489004"/>
    </source>
</evidence>
<dbReference type="InterPro" id="IPR023173">
    <property type="entry name" value="NADPH_Cyt_P450_Rdtase_alpha"/>
</dbReference>
<dbReference type="InterPro" id="IPR029039">
    <property type="entry name" value="Flavoprotein-like_sf"/>
</dbReference>
<dbReference type="PANTHER" id="PTHR19384:SF128">
    <property type="entry name" value="NADPH OXIDOREDUCTASE A"/>
    <property type="match status" value="1"/>
</dbReference>
<dbReference type="InterPro" id="IPR017927">
    <property type="entry name" value="FAD-bd_FR_type"/>
</dbReference>
<name>A0AAW1QRB0_9CHLO</name>
<evidence type="ECO:0000256" key="3">
    <source>
        <dbReference type="ARBA" id="ARBA00022630"/>
    </source>
</evidence>
<dbReference type="PANTHER" id="PTHR19384">
    <property type="entry name" value="NITRIC OXIDE SYNTHASE-RELATED"/>
    <property type="match status" value="1"/>
</dbReference>
<dbReference type="FunFam" id="3.40.50.80:FF:000001">
    <property type="entry name" value="NADPH--cytochrome P450 reductase 1"/>
    <property type="match status" value="1"/>
</dbReference>
<evidence type="ECO:0000256" key="8">
    <source>
        <dbReference type="SAM" id="MobiDB-lite"/>
    </source>
</evidence>
<proteinExistence type="predicted"/>
<evidence type="ECO:0000256" key="4">
    <source>
        <dbReference type="ARBA" id="ARBA00022643"/>
    </source>
</evidence>
<evidence type="ECO:0000313" key="11">
    <source>
        <dbReference type="EMBL" id="KAK9824028.1"/>
    </source>
</evidence>
<dbReference type="Pfam" id="PF00175">
    <property type="entry name" value="NAD_binding_1"/>
    <property type="match status" value="1"/>
</dbReference>
<dbReference type="SUPFAM" id="SSF52343">
    <property type="entry name" value="Ferredoxin reductase-like, C-terminal NADP-linked domain"/>
    <property type="match status" value="1"/>
</dbReference>
<keyword evidence="6" id="KW-0521">NADP</keyword>